<dbReference type="Proteomes" id="UP000000844">
    <property type="component" value="Chromosome"/>
</dbReference>
<dbReference type="Pfam" id="PF03534">
    <property type="entry name" value="SpvB"/>
    <property type="match status" value="1"/>
</dbReference>
<dbReference type="Pfam" id="PF12256">
    <property type="entry name" value="TcdB_toxin_midN"/>
    <property type="match status" value="1"/>
</dbReference>
<comment type="subcellular location">
    <subcellularLocation>
        <location evidence="1">Secreted</location>
    </subcellularLocation>
</comment>
<feature type="domain" description="Insecticide toxin TcdB middle/C-terminal" evidence="5">
    <location>
        <begin position="889"/>
        <end position="998"/>
    </location>
</feature>
<proteinExistence type="predicted"/>
<sequence length="2479" mass="276120">MPTDETPPPNGRDADGGPRSGTDSPESPSTLPKAPAISAPTGGGAIRGIGEKFAANPVTGTATTTVPIATSPGRSGFAPSLTLGYDSGAGNGPFGLGWQLPIPTITRKTDRGLPRYRADAPDTFILSGSEDLVPHADGPSQRELDGRGYTVRRYLPRIEGTFARIEQWHDDADGTSHWQVISRDNVTSRYGRTPHSRIADPDDPSRIYSWLLCDSFDPVGNAIHYEYKSEDAAGVDLDSPHEANRSAAARHTQRYLKRIRYGNTVSRLLDPDLTETSWLFEVVFDYGEHDAEVPTPAEAHPWRCRPDPFSHYRAGFEIRGYRLCQRILMFHHFPDAPGVGADCLVRSTDLEYRHDPVGSFVERLHQRGYRRDGDGYRAGSLPPLDFSYSRPVIDDTPRLLPEDSLRNLPIGVDGPGYQWVDLDGEGLPGILSWHGDSLFYKPNLGNGRFGPVRGLASQPSTGLAKDKQQLLDLAGDGQVELVDFGGPTPGFYERDTATAPGWRNFRAFASLPNLDPSNPNLRFVDLTGDGLADVLITEDEVFTWHESLGENGFASARRHHSGADERVGPSLVFDDGTDSIHLADMSGGGLSDLVRIRNGEVCYWPSLGYGRFGARVTMDDSPWFDEPEFFDQKRLRLADIDGTGATDLIYLHRDETRIYRNRSGNGWEAPQGLATSFPQPQHTAQVTVADLLGTGTACLVWSSPLPADQGRQVWYIDLLAQGKPHLLTGMVNNLGSETYIHYAPSTKFYLDDNQAGRPWITRLPFPVHVVERVETVDRVSHHRFVSRYAYHHGYFDGAEREFRGFAMVEQWDTEAFAALSGPDADITNADEYGYVPATRTKTWFHTGSFEEAGRISRQLAGEYYGRDEQLLLPDTVLPEQELTDEELRQAHRALKGLTLRQELYAEDGNAEADRPYQVSEQNYTLHMRQTAARGQYAVFTVNPRETITAHYERECDEPRVAHEIVLATDDFDNILTAVSIAYGRRQADPELTEDDAWRQRHSQLALTVNQYTNAVAGPHDYRAPLLWQRRVYELLGLVSLPGNRFAFDTLAAAVDGGSSRRMIAQSRTRYRRDDLSGPLPWGELESLALPLDDYRKAFTPGLLSELYGDRVDAQLLTDNRYLRLDEDDGWWLGNGRVRYSPAGQDEPAQELAAARAHFFLPRRFADPFGAETLVDYDPADLEPTTIVDAVGNSTTAEYDFRVLEPILVTDPNGNRTATVHDALGLVTGTALMGKQGEQLGDLLDGFDPDLPPERVAAYLADPLADPHALLGNATTRLVYDQFAYLRTQQLPQPQPAVAATLARETHASALAEGEVTRLQLSFTYTDGFQREIQRKVQAEPGSDGAPRWAGTGWTVFNNKGMPIREYEPFFATTHAFEFARAVGVGTVMFYDPLGRKVAVLHPDGSWEKVDFDPWRQTTWDVNDTVLLDPRTDPHVGGYLTPYLDTLPDWRTWYRRRSEGDLGPTEQAAASAAAVHSGTPARIWLDSSGRPFLTELHNRFERDGAVEEERYRTRSLLDFQGNEREVVDALGRTTMRYSYDLMDNRVGQQSMEAGDRLAFNDATGKPVRMWNSRGARFRFEYDELRRLVRVHVRDREDGPESLQERLEYGEDQPDPAERNLRDRVFRHFDAAGIATSDAYDFKGNLLSATRQLTDQYRGDPDWSADVPLSEPLYTNATQFDALNRPTAMTAPDHSVISLEYNEANLPDSMSARLSGGQTVTPLVTGIDYDARGHRTSIRYGNGSRTEYTYDPENFRLRRLRTTRGDTALQDLRYTYDPSGNITHIADEAQQAVFFRNQRVSASSDYRYDAMYRLIEATGREHLGQNGKPSDPHDTSRSRLAHPNDGQAMGRYRQRYRYDAVGNLLSMAHNGSGSADWTRRYVYLEPSLLQPERSSNRLSGTTDASDAPLHRFGYDGHGNITGMPELPFMDWDASDRLSAVSRQPDPAPDTAELTYYRYDATGGRVRKVTRRGGRTVAERIYIGVFEVYREFGDDGQRTLERQTLHLLDGDQRVALAETRTEGTDDAPERLLRFPLANHLNSATLELDDAARIISYEEYYPYGGTSFQSVRSQAETPKRYRFSGKERDTETGFYYFGARYYAPWLARWISCDPQIADFAAITGSADESQTDADPSPPVTGGAVSLYEAMGGNPVVMTDPDGRQITAYERYLDKQFSTVEGAESFFKAWGIGNTLPAQAPKTSGSATSAAPAKPTDTRYRIELLIGGPYKKDGKDHPYGHAAVRVVTPDADTTYDFGRYGKTWGTGGSEGEGMLNVWTNFAAYIASENSYGRETTGFSFVVTPEQAAAVTSFFSALTKGLKPKLTEKNMTRFRLSSDYHALTCNCTTISLDALEKAFPGFQSKASSFNTGRGLDGTDKLAVNFAGWPKHLFMPADAKAYLQSTEFSALLAQWGLADPTVNSYKTGKELPATALPPAKAPATSTAKPPSTPPKTPRKQPQSPSRPSQGPSKPLRIPKWLRKLAR</sequence>
<dbReference type="PANTHER" id="PTHR32305">
    <property type="match status" value="1"/>
</dbReference>
<accession>D3Q3B7</accession>
<dbReference type="HOGENOM" id="CLU_000672_1_0_11"/>
<dbReference type="NCBIfam" id="TIGR03696">
    <property type="entry name" value="Rhs_assc_core"/>
    <property type="match status" value="1"/>
</dbReference>
<feature type="compositionally biased region" description="Polar residues" evidence="4">
    <location>
        <begin position="21"/>
        <end position="30"/>
    </location>
</feature>
<dbReference type="PRINTS" id="PR01341">
    <property type="entry name" value="SALSPVBPROT"/>
</dbReference>
<dbReference type="KEGG" id="sna:Snas_2269"/>
<dbReference type="PANTHER" id="PTHR32305:SF15">
    <property type="entry name" value="PROTEIN RHSA-RELATED"/>
    <property type="match status" value="1"/>
</dbReference>
<evidence type="ECO:0000313" key="7">
    <source>
        <dbReference type="EMBL" id="ADD41958.1"/>
    </source>
</evidence>
<feature type="compositionally biased region" description="Low complexity" evidence="4">
    <location>
        <begin position="2424"/>
        <end position="2442"/>
    </location>
</feature>
<dbReference type="GO" id="GO:0005576">
    <property type="term" value="C:extracellular region"/>
    <property type="evidence" value="ECO:0007669"/>
    <property type="project" value="UniProtKB-SubCell"/>
</dbReference>
<feature type="region of interest" description="Disordered" evidence="4">
    <location>
        <begin position="1817"/>
        <end position="1847"/>
    </location>
</feature>
<dbReference type="InterPro" id="IPR022385">
    <property type="entry name" value="Rhs_assc_core"/>
</dbReference>
<dbReference type="InterPro" id="IPR050708">
    <property type="entry name" value="T6SS_VgrG/RHS"/>
</dbReference>
<evidence type="ECO:0000313" key="8">
    <source>
        <dbReference type="Proteomes" id="UP000000844"/>
    </source>
</evidence>
<feature type="compositionally biased region" description="Basic and acidic residues" evidence="4">
    <location>
        <begin position="1594"/>
        <end position="1607"/>
    </location>
</feature>
<keyword evidence="2" id="KW-0964">Secreted</keyword>
<dbReference type="InterPro" id="IPR003284">
    <property type="entry name" value="Sal_SpvB"/>
</dbReference>
<feature type="region of interest" description="Disordered" evidence="4">
    <location>
        <begin position="1"/>
        <end position="45"/>
    </location>
</feature>
<organism evidence="7 8">
    <name type="scientific">Stackebrandtia nassauensis (strain DSM 44728 / CIP 108903 / NRRL B-16338 / NBRC 102104 / LLR-40K-21)</name>
    <dbReference type="NCBI Taxonomy" id="446470"/>
    <lineage>
        <taxon>Bacteria</taxon>
        <taxon>Bacillati</taxon>
        <taxon>Actinomycetota</taxon>
        <taxon>Actinomycetes</taxon>
        <taxon>Glycomycetales</taxon>
        <taxon>Glycomycetaceae</taxon>
        <taxon>Stackebrandtia</taxon>
    </lineage>
</organism>
<dbReference type="InterPro" id="IPR022044">
    <property type="entry name" value="TcdB_toxin_mid/C"/>
</dbReference>
<name>D3Q3B7_STANL</name>
<feature type="region of interest" description="Disordered" evidence="4">
    <location>
        <begin position="2421"/>
        <end position="2479"/>
    </location>
</feature>
<dbReference type="InterPro" id="IPR022045">
    <property type="entry name" value="TcdB_toxin_mid/N"/>
</dbReference>
<protein>
    <submittedName>
        <fullName evidence="7">YD repeat protein</fullName>
    </submittedName>
</protein>
<feature type="compositionally biased region" description="Pro residues" evidence="4">
    <location>
        <begin position="1"/>
        <end position="10"/>
    </location>
</feature>
<dbReference type="InterPro" id="IPR028994">
    <property type="entry name" value="Integrin_alpha_N"/>
</dbReference>
<feature type="domain" description="Insecticide toxin TcdB middle/N-terminal" evidence="6">
    <location>
        <begin position="670"/>
        <end position="815"/>
    </location>
</feature>
<evidence type="ECO:0000259" key="6">
    <source>
        <dbReference type="Pfam" id="PF12256"/>
    </source>
</evidence>
<dbReference type="SUPFAM" id="SSF69318">
    <property type="entry name" value="Integrin alpha N-terminal domain"/>
    <property type="match status" value="1"/>
</dbReference>
<evidence type="ECO:0000256" key="4">
    <source>
        <dbReference type="SAM" id="MobiDB-lite"/>
    </source>
</evidence>
<reference evidence="7 8" key="1">
    <citation type="journal article" date="2009" name="Stand. Genomic Sci.">
        <title>Complete genome sequence of Stackebrandtia nassauensis type strain (LLR-40K-21).</title>
        <authorList>
            <person name="Munk C."/>
            <person name="Lapidus A."/>
            <person name="Copeland A."/>
            <person name="Jando M."/>
            <person name="Mayilraj S."/>
            <person name="Glavina Del Rio T."/>
            <person name="Nolan M."/>
            <person name="Chen F."/>
            <person name="Lucas S."/>
            <person name="Tice H."/>
            <person name="Cheng J.F."/>
            <person name="Han C."/>
            <person name="Detter J.C."/>
            <person name="Bruce D."/>
            <person name="Goodwin L."/>
            <person name="Chain P."/>
            <person name="Pitluck S."/>
            <person name="Goker M."/>
            <person name="Ovchinikova G."/>
            <person name="Pati A."/>
            <person name="Ivanova N."/>
            <person name="Mavromatis K."/>
            <person name="Chen A."/>
            <person name="Palaniappan K."/>
            <person name="Land M."/>
            <person name="Hauser L."/>
            <person name="Chang Y.J."/>
            <person name="Jeffries C.D."/>
            <person name="Bristow J."/>
            <person name="Eisen J.A."/>
            <person name="Markowitz V."/>
            <person name="Hugenholtz P."/>
            <person name="Kyrpides N.C."/>
            <person name="Klenk H.P."/>
        </authorList>
    </citation>
    <scope>NUCLEOTIDE SEQUENCE [LARGE SCALE GENOMIC DNA]</scope>
    <source>
        <strain evidence="8">DSM 44728 / CIP 108903 / NRRL B-16338 / NBRC 102104 / LLR-40K-21</strain>
    </source>
</reference>
<dbReference type="Pfam" id="PF12255">
    <property type="entry name" value="TcdB_toxin_midC"/>
    <property type="match status" value="1"/>
</dbReference>
<dbReference type="eggNOG" id="COG3209">
    <property type="taxonomic scope" value="Bacteria"/>
</dbReference>
<keyword evidence="8" id="KW-1185">Reference proteome</keyword>
<dbReference type="EMBL" id="CP001778">
    <property type="protein sequence ID" value="ADD41958.1"/>
    <property type="molecule type" value="Genomic_DNA"/>
</dbReference>
<gene>
    <name evidence="7" type="ordered locus">Snas_2269</name>
</gene>
<dbReference type="GO" id="GO:0005737">
    <property type="term" value="C:cytoplasm"/>
    <property type="evidence" value="ECO:0007669"/>
    <property type="project" value="InterPro"/>
</dbReference>
<feature type="region of interest" description="Disordered" evidence="4">
    <location>
        <begin position="1594"/>
        <end position="1616"/>
    </location>
</feature>
<dbReference type="STRING" id="446470.Snas_2269"/>
<evidence type="ECO:0000256" key="3">
    <source>
        <dbReference type="ARBA" id="ARBA00023026"/>
    </source>
</evidence>
<evidence type="ECO:0000259" key="5">
    <source>
        <dbReference type="Pfam" id="PF12255"/>
    </source>
</evidence>
<keyword evidence="3" id="KW-0843">Virulence</keyword>
<dbReference type="Gene3D" id="2.180.10.10">
    <property type="entry name" value="RHS repeat-associated core"/>
    <property type="match status" value="1"/>
</dbReference>
<evidence type="ECO:0000256" key="1">
    <source>
        <dbReference type="ARBA" id="ARBA00004613"/>
    </source>
</evidence>
<feature type="compositionally biased region" description="Low complexity" evidence="4">
    <location>
        <begin position="2452"/>
        <end position="2467"/>
    </location>
</feature>
<evidence type="ECO:0000256" key="2">
    <source>
        <dbReference type="ARBA" id="ARBA00022525"/>
    </source>
</evidence>